<evidence type="ECO:0000256" key="1">
    <source>
        <dbReference type="SAM" id="MobiDB-lite"/>
    </source>
</evidence>
<dbReference type="Proteomes" id="UP000326340">
    <property type="component" value="Unassembled WGS sequence"/>
</dbReference>
<accession>A0A5Q4BNR8</accession>
<proteinExistence type="predicted"/>
<feature type="region of interest" description="Disordered" evidence="1">
    <location>
        <begin position="1"/>
        <end position="22"/>
    </location>
</feature>
<feature type="compositionally biased region" description="Polar residues" evidence="1">
    <location>
        <begin position="1"/>
        <end position="10"/>
    </location>
</feature>
<dbReference type="AlphaFoldDB" id="A0A5Q4BNR8"/>
<keyword evidence="3" id="KW-1185">Reference proteome</keyword>
<organism evidence="2 3">
    <name type="scientific">Colletotrichum shisoi</name>
    <dbReference type="NCBI Taxonomy" id="2078593"/>
    <lineage>
        <taxon>Eukaryota</taxon>
        <taxon>Fungi</taxon>
        <taxon>Dikarya</taxon>
        <taxon>Ascomycota</taxon>
        <taxon>Pezizomycotina</taxon>
        <taxon>Sordariomycetes</taxon>
        <taxon>Hypocreomycetidae</taxon>
        <taxon>Glomerellales</taxon>
        <taxon>Glomerellaceae</taxon>
        <taxon>Colletotrichum</taxon>
        <taxon>Colletotrichum destructivum species complex</taxon>
    </lineage>
</organism>
<reference evidence="2 3" key="1">
    <citation type="journal article" date="2019" name="Sci. Rep.">
        <title>Colletotrichum shisoi sp. nov., an anthracnose pathogen of Perilla frutescens in Japan: molecular phylogenetic, morphological and genomic evidence.</title>
        <authorList>
            <person name="Gan P."/>
            <person name="Tsushima A."/>
            <person name="Hiroyama R."/>
            <person name="Narusaka M."/>
            <person name="Takano Y."/>
            <person name="Narusaka Y."/>
            <person name="Kawaradani M."/>
            <person name="Damm U."/>
            <person name="Shirasu K."/>
        </authorList>
    </citation>
    <scope>NUCLEOTIDE SEQUENCE [LARGE SCALE GENOMIC DNA]</scope>
    <source>
        <strain evidence="2 3">PG-2018a</strain>
    </source>
</reference>
<feature type="compositionally biased region" description="Basic residues" evidence="1">
    <location>
        <begin position="11"/>
        <end position="20"/>
    </location>
</feature>
<comment type="caution">
    <text evidence="2">The sequence shown here is derived from an EMBL/GenBank/DDBJ whole genome shotgun (WGS) entry which is preliminary data.</text>
</comment>
<protein>
    <submittedName>
        <fullName evidence="2">Uncharacterized protein</fullName>
    </submittedName>
</protein>
<gene>
    <name evidence="2" type="ORF">CSHISOI_07377</name>
</gene>
<dbReference type="EMBL" id="PUHP01000765">
    <property type="protein sequence ID" value="TQN68114.1"/>
    <property type="molecule type" value="Genomic_DNA"/>
</dbReference>
<name>A0A5Q4BNR8_9PEZI</name>
<sequence length="68" mass="7746">MKQGAVNTPASRHRGVKRTSRASTRLWTTATLWQTISTAVNIQAFWFHIFPRQTNSSTISAITCYRSF</sequence>
<evidence type="ECO:0000313" key="3">
    <source>
        <dbReference type="Proteomes" id="UP000326340"/>
    </source>
</evidence>
<evidence type="ECO:0000313" key="2">
    <source>
        <dbReference type="EMBL" id="TQN68114.1"/>
    </source>
</evidence>